<comment type="caution">
    <text evidence="1">The sequence shown here is derived from an EMBL/GenBank/DDBJ whole genome shotgun (WGS) entry which is preliminary data.</text>
</comment>
<accession>A0AAV0XYE9</accession>
<keyword evidence="2" id="KW-1185">Reference proteome</keyword>
<dbReference type="AlphaFoldDB" id="A0AAV0XYE9"/>
<dbReference type="EMBL" id="CARXXK010001098">
    <property type="protein sequence ID" value="CAI6373508.1"/>
    <property type="molecule type" value="Genomic_DNA"/>
</dbReference>
<sequence>MDRSNREKRNAGQSPAKMIIGREIKALGDWQLELAEGCPYSLKNDPELSGSVRNPPVEIKDSQVEPDDANVVEGGYPVVSGHKAPSTPFRRINLSVGDWVYYKAHSQSSDL</sequence>
<proteinExistence type="predicted"/>
<organism evidence="1 2">
    <name type="scientific">Macrosiphum euphorbiae</name>
    <name type="common">potato aphid</name>
    <dbReference type="NCBI Taxonomy" id="13131"/>
    <lineage>
        <taxon>Eukaryota</taxon>
        <taxon>Metazoa</taxon>
        <taxon>Ecdysozoa</taxon>
        <taxon>Arthropoda</taxon>
        <taxon>Hexapoda</taxon>
        <taxon>Insecta</taxon>
        <taxon>Pterygota</taxon>
        <taxon>Neoptera</taxon>
        <taxon>Paraneoptera</taxon>
        <taxon>Hemiptera</taxon>
        <taxon>Sternorrhyncha</taxon>
        <taxon>Aphidomorpha</taxon>
        <taxon>Aphidoidea</taxon>
        <taxon>Aphididae</taxon>
        <taxon>Macrosiphini</taxon>
        <taxon>Macrosiphum</taxon>
    </lineage>
</organism>
<name>A0AAV0XYE9_9HEMI</name>
<gene>
    <name evidence="1" type="ORF">MEUPH1_LOCUS27250</name>
</gene>
<protein>
    <submittedName>
        <fullName evidence="1">Uncharacterized protein</fullName>
    </submittedName>
</protein>
<evidence type="ECO:0000313" key="1">
    <source>
        <dbReference type="EMBL" id="CAI6373508.1"/>
    </source>
</evidence>
<dbReference type="Proteomes" id="UP001160148">
    <property type="component" value="Unassembled WGS sequence"/>
</dbReference>
<reference evidence="1 2" key="1">
    <citation type="submission" date="2023-01" db="EMBL/GenBank/DDBJ databases">
        <authorList>
            <person name="Whitehead M."/>
        </authorList>
    </citation>
    <scope>NUCLEOTIDE SEQUENCE [LARGE SCALE GENOMIC DNA]</scope>
</reference>
<evidence type="ECO:0000313" key="2">
    <source>
        <dbReference type="Proteomes" id="UP001160148"/>
    </source>
</evidence>